<sequence>NKVLEYKRDGDYLEVVNPDNNKLQQIRILYSGYSPVFYSNSQGILLPGYFPYYPMEGYKKIYIKEEGKFVPIIRDYIVNFDISLKSNLDVSSNLNKNDTKFYGKAQEATLIGGFLKEKHIKDNIFYELSLNGIDTNVILNIDSTLNLYKKISSDNYTFDIKSKKIFQSPQVISCKVIGNGIVSLKDHIFISESDIKGLALGLIQSNLSQDIKKRRISLILFNYLLNKNAFTSNNLFEDAPKEVLEDPLFQIEFLFVKKINELGEDYVVKNSYKFLIDKNDKRDSITFIKNLK</sequence>
<evidence type="ECO:0000313" key="2">
    <source>
        <dbReference type="Proteomes" id="UP000030016"/>
    </source>
</evidence>
<name>A0AA88ZUY7_CLONO</name>
<protein>
    <submittedName>
        <fullName evidence="1">Uncharacterized protein</fullName>
    </submittedName>
</protein>
<dbReference type="EMBL" id="JDRX01000012">
    <property type="protein sequence ID" value="KGN02215.1"/>
    <property type="molecule type" value="Genomic_DNA"/>
</dbReference>
<dbReference type="AlphaFoldDB" id="A0AA88ZUY7"/>
<accession>A0AA88ZUY7</accession>
<comment type="caution">
    <text evidence="1">The sequence shown here is derived from an EMBL/GenBank/DDBJ whole genome shotgun (WGS) entry which is preliminary data.</text>
</comment>
<feature type="non-terminal residue" evidence="1">
    <location>
        <position position="1"/>
    </location>
</feature>
<proteinExistence type="predicted"/>
<organism evidence="1 2">
    <name type="scientific">Clostridium novyi A str. 4570</name>
    <dbReference type="NCBI Taxonomy" id="1444290"/>
    <lineage>
        <taxon>Bacteria</taxon>
        <taxon>Bacillati</taxon>
        <taxon>Bacillota</taxon>
        <taxon>Clostridia</taxon>
        <taxon>Eubacteriales</taxon>
        <taxon>Clostridiaceae</taxon>
        <taxon>Clostridium</taxon>
    </lineage>
</organism>
<dbReference type="Proteomes" id="UP000030016">
    <property type="component" value="Unassembled WGS sequence"/>
</dbReference>
<reference evidence="1 2" key="1">
    <citation type="submission" date="2014-01" db="EMBL/GenBank/DDBJ databases">
        <title>Plasmidome dynamics in the species complex Clostridium novyi sensu lato converts strains of independent lineages into distinctly different pathogens.</title>
        <authorList>
            <person name="Skarin H."/>
            <person name="Segerman B."/>
        </authorList>
    </citation>
    <scope>NUCLEOTIDE SEQUENCE [LARGE SCALE GENOMIC DNA]</scope>
    <source>
        <strain evidence="1 2">4570</strain>
    </source>
</reference>
<gene>
    <name evidence="1" type="ORF">Z969_06725</name>
</gene>
<evidence type="ECO:0000313" key="1">
    <source>
        <dbReference type="EMBL" id="KGN02215.1"/>
    </source>
</evidence>